<sequence>MYRTPPSSREPSPRRGEDADANQEQRTSRRQQGLPPEYGILEDKEAAKGAPLHALRGPEPIKRSSSQGWANKCAVEMADAEAAHKAEQGQLSEPNFTWTPTPPLGMRKSYYFPDPPLPKEVHFAMALLVLAILSVALLLAYDVYHSFAHMPRRSNVTATGLSPTTTEPIPTPVFMR</sequence>
<reference evidence="3" key="2">
    <citation type="submission" date="2021-09" db="EMBL/GenBank/DDBJ databases">
        <authorList>
            <person name="Jia N."/>
            <person name="Wang J."/>
            <person name="Shi W."/>
            <person name="Du L."/>
            <person name="Sun Y."/>
            <person name="Zhan W."/>
            <person name="Jiang J."/>
            <person name="Wang Q."/>
            <person name="Zhang B."/>
            <person name="Ji P."/>
            <person name="Sakyi L.B."/>
            <person name="Cui X."/>
            <person name="Yuan T."/>
            <person name="Jiang B."/>
            <person name="Yang W."/>
            <person name="Lam T.T.-Y."/>
            <person name="Chang Q."/>
            <person name="Ding S."/>
            <person name="Wang X."/>
            <person name="Zhu J."/>
            <person name="Ruan X."/>
            <person name="Zhao L."/>
            <person name="Wei J."/>
            <person name="Que T."/>
            <person name="Du C."/>
            <person name="Cheng J."/>
            <person name="Dai P."/>
            <person name="Han X."/>
            <person name="Huang E."/>
            <person name="Gao Y."/>
            <person name="Liu J."/>
            <person name="Shao H."/>
            <person name="Ye R."/>
            <person name="Li L."/>
            <person name="Wei W."/>
            <person name="Wang X."/>
            <person name="Wang C."/>
            <person name="Huo Q."/>
            <person name="Li W."/>
            <person name="Guo W."/>
            <person name="Chen H."/>
            <person name="Chen S."/>
            <person name="Zhou L."/>
            <person name="Zhou L."/>
            <person name="Ni X."/>
            <person name="Tian J."/>
            <person name="Zhou Y."/>
            <person name="Sheng Y."/>
            <person name="Liu T."/>
            <person name="Pan Y."/>
            <person name="Xia L."/>
            <person name="Li J."/>
            <person name="Zhao F."/>
            <person name="Cao W."/>
        </authorList>
    </citation>
    <scope>NUCLEOTIDE SEQUENCE</scope>
    <source>
        <strain evidence="3">Rmic-2018</strain>
        <tissue evidence="3">Larvae</tissue>
    </source>
</reference>
<feature type="compositionally biased region" description="Low complexity" evidence="1">
    <location>
        <begin position="1"/>
        <end position="10"/>
    </location>
</feature>
<dbReference type="Proteomes" id="UP000821866">
    <property type="component" value="Chromosome 3"/>
</dbReference>
<accession>A0A9J6ECB8</accession>
<feature type="region of interest" description="Disordered" evidence="1">
    <location>
        <begin position="80"/>
        <end position="99"/>
    </location>
</feature>
<keyword evidence="2" id="KW-1133">Transmembrane helix</keyword>
<evidence type="ECO:0000256" key="1">
    <source>
        <dbReference type="SAM" id="MobiDB-lite"/>
    </source>
</evidence>
<feature type="compositionally biased region" description="Polar residues" evidence="1">
    <location>
        <begin position="89"/>
        <end position="99"/>
    </location>
</feature>
<keyword evidence="4" id="KW-1185">Reference proteome</keyword>
<protein>
    <submittedName>
        <fullName evidence="3">Uncharacterized protein</fullName>
    </submittedName>
</protein>
<organism evidence="3 4">
    <name type="scientific">Rhipicephalus microplus</name>
    <name type="common">Cattle tick</name>
    <name type="synonym">Boophilus microplus</name>
    <dbReference type="NCBI Taxonomy" id="6941"/>
    <lineage>
        <taxon>Eukaryota</taxon>
        <taxon>Metazoa</taxon>
        <taxon>Ecdysozoa</taxon>
        <taxon>Arthropoda</taxon>
        <taxon>Chelicerata</taxon>
        <taxon>Arachnida</taxon>
        <taxon>Acari</taxon>
        <taxon>Parasitiformes</taxon>
        <taxon>Ixodida</taxon>
        <taxon>Ixodoidea</taxon>
        <taxon>Ixodidae</taxon>
        <taxon>Rhipicephalinae</taxon>
        <taxon>Rhipicephalus</taxon>
        <taxon>Boophilus</taxon>
    </lineage>
</organism>
<reference evidence="3" key="1">
    <citation type="journal article" date="2020" name="Cell">
        <title>Large-Scale Comparative Analyses of Tick Genomes Elucidate Their Genetic Diversity and Vector Capacities.</title>
        <authorList>
            <consortium name="Tick Genome and Microbiome Consortium (TIGMIC)"/>
            <person name="Jia N."/>
            <person name="Wang J."/>
            <person name="Shi W."/>
            <person name="Du L."/>
            <person name="Sun Y."/>
            <person name="Zhan W."/>
            <person name="Jiang J.F."/>
            <person name="Wang Q."/>
            <person name="Zhang B."/>
            <person name="Ji P."/>
            <person name="Bell-Sakyi L."/>
            <person name="Cui X.M."/>
            <person name="Yuan T.T."/>
            <person name="Jiang B.G."/>
            <person name="Yang W.F."/>
            <person name="Lam T.T."/>
            <person name="Chang Q.C."/>
            <person name="Ding S.J."/>
            <person name="Wang X.J."/>
            <person name="Zhu J.G."/>
            <person name="Ruan X.D."/>
            <person name="Zhao L."/>
            <person name="Wei J.T."/>
            <person name="Ye R.Z."/>
            <person name="Que T.C."/>
            <person name="Du C.H."/>
            <person name="Zhou Y.H."/>
            <person name="Cheng J.X."/>
            <person name="Dai P.F."/>
            <person name="Guo W.B."/>
            <person name="Han X.H."/>
            <person name="Huang E.J."/>
            <person name="Li L.F."/>
            <person name="Wei W."/>
            <person name="Gao Y.C."/>
            <person name="Liu J.Z."/>
            <person name="Shao H.Z."/>
            <person name="Wang X."/>
            <person name="Wang C.C."/>
            <person name="Yang T.C."/>
            <person name="Huo Q.B."/>
            <person name="Li W."/>
            <person name="Chen H.Y."/>
            <person name="Chen S.E."/>
            <person name="Zhou L.G."/>
            <person name="Ni X.B."/>
            <person name="Tian J.H."/>
            <person name="Sheng Y."/>
            <person name="Liu T."/>
            <person name="Pan Y.S."/>
            <person name="Xia L.Y."/>
            <person name="Li J."/>
            <person name="Zhao F."/>
            <person name="Cao W.C."/>
        </authorList>
    </citation>
    <scope>NUCLEOTIDE SEQUENCE</scope>
    <source>
        <strain evidence="3">Rmic-2018</strain>
    </source>
</reference>
<feature type="region of interest" description="Disordered" evidence="1">
    <location>
        <begin position="155"/>
        <end position="176"/>
    </location>
</feature>
<gene>
    <name evidence="3" type="ORF">HPB51_022119</name>
</gene>
<keyword evidence="2" id="KW-0812">Transmembrane</keyword>
<dbReference type="EMBL" id="JABSTU010000005">
    <property type="protein sequence ID" value="KAH8031921.1"/>
    <property type="molecule type" value="Genomic_DNA"/>
</dbReference>
<evidence type="ECO:0000256" key="2">
    <source>
        <dbReference type="SAM" id="Phobius"/>
    </source>
</evidence>
<keyword evidence="2" id="KW-0472">Membrane</keyword>
<comment type="caution">
    <text evidence="3">The sequence shown here is derived from an EMBL/GenBank/DDBJ whole genome shotgun (WGS) entry which is preliminary data.</text>
</comment>
<evidence type="ECO:0000313" key="3">
    <source>
        <dbReference type="EMBL" id="KAH8031921.1"/>
    </source>
</evidence>
<proteinExistence type="predicted"/>
<name>A0A9J6ECB8_RHIMP</name>
<evidence type="ECO:0000313" key="4">
    <source>
        <dbReference type="Proteomes" id="UP000821866"/>
    </source>
</evidence>
<feature type="region of interest" description="Disordered" evidence="1">
    <location>
        <begin position="1"/>
        <end position="69"/>
    </location>
</feature>
<feature type="transmembrane region" description="Helical" evidence="2">
    <location>
        <begin position="121"/>
        <end position="144"/>
    </location>
</feature>
<feature type="compositionally biased region" description="Polar residues" evidence="1">
    <location>
        <begin position="155"/>
        <end position="168"/>
    </location>
</feature>
<dbReference type="AlphaFoldDB" id="A0A9J6ECB8"/>